<dbReference type="AlphaFoldDB" id="A0A158P4N0"/>
<evidence type="ECO:0000313" key="2">
    <source>
        <dbReference type="Proteomes" id="UP000015104"/>
    </source>
</evidence>
<proteinExistence type="predicted"/>
<name>A0A158P4N0_TETUR</name>
<dbReference type="EMBL" id="CAEY01001814">
    <property type="status" value="NOT_ANNOTATED_CDS"/>
    <property type="molecule type" value="Genomic_DNA"/>
</dbReference>
<dbReference type="Proteomes" id="UP000015104">
    <property type="component" value="Unassembled WGS sequence"/>
</dbReference>
<organism evidence="1 2">
    <name type="scientific">Tetranychus urticae</name>
    <name type="common">Two-spotted spider mite</name>
    <dbReference type="NCBI Taxonomy" id="32264"/>
    <lineage>
        <taxon>Eukaryota</taxon>
        <taxon>Metazoa</taxon>
        <taxon>Ecdysozoa</taxon>
        <taxon>Arthropoda</taxon>
        <taxon>Chelicerata</taxon>
        <taxon>Arachnida</taxon>
        <taxon>Acari</taxon>
        <taxon>Acariformes</taxon>
        <taxon>Trombidiformes</taxon>
        <taxon>Prostigmata</taxon>
        <taxon>Eleutherengona</taxon>
        <taxon>Raphignathae</taxon>
        <taxon>Tetranychoidea</taxon>
        <taxon>Tetranychidae</taxon>
        <taxon>Tetranychus</taxon>
    </lineage>
</organism>
<reference evidence="2" key="1">
    <citation type="submission" date="2011-08" db="EMBL/GenBank/DDBJ databases">
        <authorList>
            <person name="Rombauts S."/>
        </authorList>
    </citation>
    <scope>NUCLEOTIDE SEQUENCE</scope>
    <source>
        <strain evidence="2">London</strain>
    </source>
</reference>
<keyword evidence="2" id="KW-1185">Reference proteome</keyword>
<dbReference type="EnsemblMetazoa" id="tetur06g06668.1">
    <property type="protein sequence ID" value="tetur06g06668.1"/>
    <property type="gene ID" value="tetur06g06668"/>
</dbReference>
<protein>
    <submittedName>
        <fullName evidence="1">Uncharacterized protein</fullName>
    </submittedName>
</protein>
<reference evidence="1" key="2">
    <citation type="submission" date="2016-04" db="UniProtKB">
        <authorList>
            <consortium name="EnsemblMetazoa"/>
        </authorList>
    </citation>
    <scope>IDENTIFICATION</scope>
</reference>
<accession>A0A158P4N0</accession>
<evidence type="ECO:0000313" key="1">
    <source>
        <dbReference type="EnsemblMetazoa" id="tetur06g06668.1"/>
    </source>
</evidence>
<sequence length="71" mass="8485">MKKGQKPSGKFNIGLLCRDIEQSELERNRQIIKIKIRVWLMERRLTSVINEMMIVFKRMARKQRTVNEPGI</sequence>